<dbReference type="PANTHER" id="PTHR43660">
    <property type="entry name" value="DIPEPTIDYL CARBOXYPEPTIDASE"/>
    <property type="match status" value="1"/>
</dbReference>
<dbReference type="CDD" id="cd06456">
    <property type="entry name" value="M3A_DCP"/>
    <property type="match status" value="1"/>
</dbReference>
<keyword evidence="5 7" id="KW-0862">Zinc</keyword>
<comment type="cofactor">
    <cofactor evidence="7">
        <name>Zn(2+)</name>
        <dbReference type="ChEBI" id="CHEBI:29105"/>
    </cofactor>
    <text evidence="7">Binds 1 zinc ion.</text>
</comment>
<dbReference type="InterPro" id="IPR024080">
    <property type="entry name" value="Neurolysin/TOP_N"/>
</dbReference>
<evidence type="ECO:0000313" key="10">
    <source>
        <dbReference type="Proteomes" id="UP001056201"/>
    </source>
</evidence>
<accession>A0ABY4S5E4</accession>
<keyword evidence="10" id="KW-1185">Reference proteome</keyword>
<dbReference type="InterPro" id="IPR024077">
    <property type="entry name" value="Neurolysin/TOP_dom2"/>
</dbReference>
<dbReference type="PANTHER" id="PTHR43660:SF1">
    <property type="entry name" value="DIPEPTIDYL CARBOXYPEPTIDASE"/>
    <property type="match status" value="1"/>
</dbReference>
<gene>
    <name evidence="9" type="ORF">MW290_06485</name>
</gene>
<evidence type="ECO:0000256" key="5">
    <source>
        <dbReference type="ARBA" id="ARBA00022833"/>
    </source>
</evidence>
<dbReference type="Gene3D" id="3.40.390.10">
    <property type="entry name" value="Collagenase (Catalytic Domain)"/>
    <property type="match status" value="1"/>
</dbReference>
<evidence type="ECO:0000313" key="9">
    <source>
        <dbReference type="EMBL" id="URI08218.1"/>
    </source>
</evidence>
<dbReference type="Gene3D" id="1.20.1050.40">
    <property type="entry name" value="Endopeptidase. Chain P, domain 1"/>
    <property type="match status" value="1"/>
</dbReference>
<dbReference type="Pfam" id="PF01432">
    <property type="entry name" value="Peptidase_M3"/>
    <property type="match status" value="1"/>
</dbReference>
<name>A0ABY4S5E4_AQUTE</name>
<evidence type="ECO:0000256" key="3">
    <source>
        <dbReference type="ARBA" id="ARBA00022723"/>
    </source>
</evidence>
<evidence type="ECO:0000256" key="1">
    <source>
        <dbReference type="ARBA" id="ARBA00006040"/>
    </source>
</evidence>
<evidence type="ECO:0000259" key="8">
    <source>
        <dbReference type="Pfam" id="PF01432"/>
    </source>
</evidence>
<feature type="domain" description="Peptidase M3A/M3B catalytic" evidence="8">
    <location>
        <begin position="232"/>
        <end position="680"/>
    </location>
</feature>
<dbReference type="InterPro" id="IPR024079">
    <property type="entry name" value="MetalloPept_cat_dom_sf"/>
</dbReference>
<keyword evidence="6 7" id="KW-0482">Metalloprotease</keyword>
<keyword evidence="4 7" id="KW-0378">Hydrolase</keyword>
<keyword evidence="3 7" id="KW-0479">Metal-binding</keyword>
<dbReference type="RefSeq" id="WP_250196439.1">
    <property type="nucleotide sequence ID" value="NZ_CP097635.1"/>
</dbReference>
<evidence type="ECO:0000256" key="4">
    <source>
        <dbReference type="ARBA" id="ARBA00022801"/>
    </source>
</evidence>
<sequence>MLQHATNPLLAPWTAPHGLPPFDQISAEHFAPAFEVAMQQHRDELDAIGAHEAEPDFENTIAAFDRSGRLMNRLEACFSNLAASEATAELRDAQRALAPRIAAHDNAIYLHEPLFRRIDAVWQRRGQLGLDAQQLRLVERIHLDFVRTGARLASEARARHAQIMERLATLTTQFGQNVLADESAYRLELRTEEDQAGLPDFVRAAAREAARERQLPHPVITLSRSLVVPFLTFSARRDLREQAWRAWTSRGEHAGPTDNRALVHEILALRAERAALHGHASFADFTLADTMAGTQAAVANLLDDVWTRAVDTMGRERAQIDALRAEAGDTGTLEPWDWRYWAEQVRQRHYAIDDAEVKPYFALDRMVAAAFDCAQRLFGVQFTELAGAPLYHPDVKAYEVRDAQGQPIGVFLHDNFARPSKRSGAWMSAYRVQHRNGSTVLPIIVNNNNFAKAAAGEPTLLSFDDVRTLFHEFGHGLHGLLSSVTYERLSGTAVLRDFVELPSQLYEHWATEPEVLQRHARHVHTGEPIPQALIQRLQAAERFGQGYEAVRYVGSALTDMAAHALPLAELPADPVAFEAAVLAQRGLPQAAGVNHRFTHFQHLFAGHGYAAGYYVYLWAEVLDADAYGAFAEAGSPFDAEVAGRLLRHIYAAGNTVAPEQAFAAFRGRGPQVEPMLRQRGLLQDTEATA</sequence>
<evidence type="ECO:0000256" key="2">
    <source>
        <dbReference type="ARBA" id="ARBA00022670"/>
    </source>
</evidence>
<dbReference type="Proteomes" id="UP001056201">
    <property type="component" value="Chromosome 1"/>
</dbReference>
<dbReference type="InterPro" id="IPR034005">
    <property type="entry name" value="M3A_DCP"/>
</dbReference>
<organism evidence="9 10">
    <name type="scientific">Aquincola tertiaricarbonis</name>
    <dbReference type="NCBI Taxonomy" id="391953"/>
    <lineage>
        <taxon>Bacteria</taxon>
        <taxon>Pseudomonadati</taxon>
        <taxon>Pseudomonadota</taxon>
        <taxon>Betaproteobacteria</taxon>
        <taxon>Burkholderiales</taxon>
        <taxon>Sphaerotilaceae</taxon>
        <taxon>Aquincola</taxon>
    </lineage>
</organism>
<reference evidence="9" key="1">
    <citation type="submission" date="2022-05" db="EMBL/GenBank/DDBJ databases">
        <title>An RpoN-dependent PEP-CTERM gene is involved in floc formation of an Aquincola tertiaricarbonis strain.</title>
        <authorList>
            <person name="Qiu D."/>
            <person name="Xia M."/>
        </authorList>
    </citation>
    <scope>NUCLEOTIDE SEQUENCE</scope>
    <source>
        <strain evidence="9">RN12</strain>
    </source>
</reference>
<dbReference type="InterPro" id="IPR001567">
    <property type="entry name" value="Pept_M3A_M3B_dom"/>
</dbReference>
<keyword evidence="2 7" id="KW-0645">Protease</keyword>
<protein>
    <submittedName>
        <fullName evidence="9">M3 family metallopeptidase</fullName>
    </submittedName>
</protein>
<proteinExistence type="inferred from homology"/>
<dbReference type="Gene3D" id="1.10.1370.10">
    <property type="entry name" value="Neurolysin, domain 3"/>
    <property type="match status" value="1"/>
</dbReference>
<evidence type="ECO:0000256" key="6">
    <source>
        <dbReference type="ARBA" id="ARBA00023049"/>
    </source>
</evidence>
<dbReference type="SUPFAM" id="SSF55486">
    <property type="entry name" value="Metalloproteases ('zincins'), catalytic domain"/>
    <property type="match status" value="1"/>
</dbReference>
<comment type="similarity">
    <text evidence="1 7">Belongs to the peptidase M3 family.</text>
</comment>
<dbReference type="InterPro" id="IPR045090">
    <property type="entry name" value="Pept_M3A_M3B"/>
</dbReference>
<evidence type="ECO:0000256" key="7">
    <source>
        <dbReference type="RuleBase" id="RU003435"/>
    </source>
</evidence>
<dbReference type="EMBL" id="CP097635">
    <property type="protein sequence ID" value="URI08218.1"/>
    <property type="molecule type" value="Genomic_DNA"/>
</dbReference>